<sequence length="448" mass="49456">MYKRFFLLIFLIFCLFSGVSGSVFALTEEEQEAEWRAELAQTELDIAKWQGILDSTKANTASLKQEAAVLNAKIQKAKAFIKQKNVAISKLEKDIVQKNVHIKTLEEDIRDGHESLSQILRKTNELDEFSLPEVILANKDISDFWSDLDTFQQVNRSLEDMFNQIRAMKDLTLKEKVALDVQKDKEADIKAAAQIEQKKVEVNEKEKEYLIKINKTQEKTYTQVIADRQAKAAEIRAKLFKLAGGSAAIPFGTALIYAQSASSQTGVSPAFVLAILTQESNLGSNVGKCYLTDAVTGTGVNVNSGKVWSNLMKAPRDVVPFLDITNKLGFNALNTVVSCPIAPTGGYGGAMGPAQFIASTWKIFEDRLRDVLGHDASPWNAQDAFMASAMYLDDLGAGKGTYSGEIRAACRYYGSGGSTCSYGRSVMKLKESIQADIDYLIQYGVSRR</sequence>
<organism evidence="4 5">
    <name type="scientific">Candidatus Zambryskibacteria bacterium RIFCSPHIGHO2_02_38_10.5</name>
    <dbReference type="NCBI Taxonomy" id="1802742"/>
    <lineage>
        <taxon>Bacteria</taxon>
        <taxon>Candidatus Zambryskiibacteriota</taxon>
    </lineage>
</organism>
<feature type="coiled-coil region" evidence="1">
    <location>
        <begin position="53"/>
        <end position="108"/>
    </location>
</feature>
<reference evidence="4 5" key="1">
    <citation type="journal article" date="2016" name="Nat. Commun.">
        <title>Thousands of microbial genomes shed light on interconnected biogeochemical processes in an aquifer system.</title>
        <authorList>
            <person name="Anantharaman K."/>
            <person name="Brown C.T."/>
            <person name="Hug L.A."/>
            <person name="Sharon I."/>
            <person name="Castelle C.J."/>
            <person name="Probst A.J."/>
            <person name="Thomas B.C."/>
            <person name="Singh A."/>
            <person name="Wilkins M.J."/>
            <person name="Karaoz U."/>
            <person name="Brodie E.L."/>
            <person name="Williams K.H."/>
            <person name="Hubbard S.S."/>
            <person name="Banfield J.F."/>
        </authorList>
    </citation>
    <scope>NUCLEOTIDE SEQUENCE [LARGE SCALE GENOMIC DNA]</scope>
</reference>
<dbReference type="SUPFAM" id="SSF53955">
    <property type="entry name" value="Lysozyme-like"/>
    <property type="match status" value="1"/>
</dbReference>
<keyword evidence="2" id="KW-0732">Signal</keyword>
<gene>
    <name evidence="4" type="ORF">A2W58_03155</name>
</gene>
<proteinExistence type="predicted"/>
<dbReference type="AlphaFoldDB" id="A0A1G2T629"/>
<feature type="chain" id="PRO_5032467738" description="Transglycosylase SLT domain-containing protein" evidence="2">
    <location>
        <begin position="26"/>
        <end position="448"/>
    </location>
</feature>
<evidence type="ECO:0000256" key="1">
    <source>
        <dbReference type="SAM" id="Coils"/>
    </source>
</evidence>
<keyword evidence="1" id="KW-0175">Coiled coil</keyword>
<evidence type="ECO:0000259" key="3">
    <source>
        <dbReference type="Pfam" id="PF13406"/>
    </source>
</evidence>
<comment type="caution">
    <text evidence="4">The sequence shown here is derived from an EMBL/GenBank/DDBJ whole genome shotgun (WGS) entry which is preliminary data.</text>
</comment>
<dbReference type="Gene3D" id="1.10.530.10">
    <property type="match status" value="1"/>
</dbReference>
<feature type="signal peptide" evidence="2">
    <location>
        <begin position="1"/>
        <end position="25"/>
    </location>
</feature>
<dbReference type="InterPro" id="IPR031304">
    <property type="entry name" value="SLT_2"/>
</dbReference>
<dbReference type="EMBL" id="MHVL01000038">
    <property type="protein sequence ID" value="OHA92747.1"/>
    <property type="molecule type" value="Genomic_DNA"/>
</dbReference>
<evidence type="ECO:0000313" key="4">
    <source>
        <dbReference type="EMBL" id="OHA92747.1"/>
    </source>
</evidence>
<dbReference type="Proteomes" id="UP000179264">
    <property type="component" value="Unassembled WGS sequence"/>
</dbReference>
<feature type="domain" description="Transglycosylase SLT" evidence="3">
    <location>
        <begin position="259"/>
        <end position="396"/>
    </location>
</feature>
<accession>A0A1G2T629</accession>
<name>A0A1G2T629_9BACT</name>
<protein>
    <recommendedName>
        <fullName evidence="3">Transglycosylase SLT domain-containing protein</fullName>
    </recommendedName>
</protein>
<dbReference type="Gene3D" id="6.10.250.3150">
    <property type="match status" value="1"/>
</dbReference>
<evidence type="ECO:0000256" key="2">
    <source>
        <dbReference type="SAM" id="SignalP"/>
    </source>
</evidence>
<dbReference type="InterPro" id="IPR023346">
    <property type="entry name" value="Lysozyme-like_dom_sf"/>
</dbReference>
<dbReference type="Pfam" id="PF13406">
    <property type="entry name" value="SLT_2"/>
    <property type="match status" value="1"/>
</dbReference>
<dbReference type="Gene3D" id="1.10.8.350">
    <property type="entry name" value="Bacterial muramidase"/>
    <property type="match status" value="1"/>
</dbReference>
<evidence type="ECO:0000313" key="5">
    <source>
        <dbReference type="Proteomes" id="UP000179264"/>
    </source>
</evidence>